<dbReference type="OrthoDB" id="9777385at2"/>
<keyword evidence="2" id="KW-0464">Manganese</keyword>
<feature type="binding site" evidence="2">
    <location>
        <position position="367"/>
    </location>
    <ligand>
        <name>Mn(2+)</name>
        <dbReference type="ChEBI" id="CHEBI:29035"/>
        <label>2</label>
    </ligand>
</feature>
<dbReference type="Gene3D" id="3.30.70.360">
    <property type="match status" value="1"/>
</dbReference>
<dbReference type="PANTHER" id="PTHR11014:SF63">
    <property type="entry name" value="METALLOPEPTIDASE, PUTATIVE (AFU_ORTHOLOGUE AFUA_6G09600)-RELATED"/>
    <property type="match status" value="1"/>
</dbReference>
<feature type="domain" description="Peptidase M20 dimerisation" evidence="3">
    <location>
        <begin position="188"/>
        <end position="279"/>
    </location>
</feature>
<dbReference type="FunFam" id="3.30.70.360:FF:000001">
    <property type="entry name" value="N-acetyldiaminopimelate deacetylase"/>
    <property type="match status" value="1"/>
</dbReference>
<evidence type="ECO:0000313" key="5">
    <source>
        <dbReference type="Proteomes" id="UP000199632"/>
    </source>
</evidence>
<dbReference type="SUPFAM" id="SSF53187">
    <property type="entry name" value="Zn-dependent exopeptidases"/>
    <property type="match status" value="1"/>
</dbReference>
<dbReference type="Pfam" id="PF07687">
    <property type="entry name" value="M20_dimer"/>
    <property type="match status" value="1"/>
</dbReference>
<dbReference type="Proteomes" id="UP000199632">
    <property type="component" value="Unassembled WGS sequence"/>
</dbReference>
<feature type="binding site" evidence="2">
    <location>
        <position position="103"/>
    </location>
    <ligand>
        <name>Mn(2+)</name>
        <dbReference type="ChEBI" id="CHEBI:29035"/>
        <label>2</label>
    </ligand>
</feature>
<keyword evidence="2" id="KW-0479">Metal-binding</keyword>
<dbReference type="InterPro" id="IPR036264">
    <property type="entry name" value="Bact_exopeptidase_dim_dom"/>
</dbReference>
<comment type="cofactor">
    <cofactor evidence="2">
        <name>Mn(2+)</name>
        <dbReference type="ChEBI" id="CHEBI:29035"/>
    </cofactor>
    <text evidence="2">The Mn(2+) ion enhances activity.</text>
</comment>
<dbReference type="InterPro" id="IPR002933">
    <property type="entry name" value="Peptidase_M20"/>
</dbReference>
<evidence type="ECO:0000259" key="3">
    <source>
        <dbReference type="Pfam" id="PF07687"/>
    </source>
</evidence>
<protein>
    <submittedName>
        <fullName evidence="4">Hippurate hydrolase</fullName>
    </submittedName>
</protein>
<dbReference type="NCBIfam" id="TIGR01891">
    <property type="entry name" value="amidohydrolases"/>
    <property type="match status" value="1"/>
</dbReference>
<evidence type="ECO:0000256" key="2">
    <source>
        <dbReference type="PIRSR" id="PIRSR005962-1"/>
    </source>
</evidence>
<dbReference type="SUPFAM" id="SSF55031">
    <property type="entry name" value="Bacterial exopeptidase dimerisation domain"/>
    <property type="match status" value="1"/>
</dbReference>
<name>A0A1H3QXA6_9ACTN</name>
<proteinExistence type="predicted"/>
<dbReference type="PIRSF" id="PIRSF005962">
    <property type="entry name" value="Pept_M20D_amidohydro"/>
    <property type="match status" value="1"/>
</dbReference>
<dbReference type="GO" id="GO:0050118">
    <property type="term" value="F:N-acetyldiaminopimelate deacetylase activity"/>
    <property type="evidence" value="ECO:0007669"/>
    <property type="project" value="UniProtKB-ARBA"/>
</dbReference>
<organism evidence="4 5">
    <name type="scientific">Asanoa ishikariensis</name>
    <dbReference type="NCBI Taxonomy" id="137265"/>
    <lineage>
        <taxon>Bacteria</taxon>
        <taxon>Bacillati</taxon>
        <taxon>Actinomycetota</taxon>
        <taxon>Actinomycetes</taxon>
        <taxon>Micromonosporales</taxon>
        <taxon>Micromonosporaceae</taxon>
        <taxon>Asanoa</taxon>
    </lineage>
</organism>
<sequence>MKFRKSAETISPELVDLRRRLHRRPEVGLHLPETQATVLAELADLPLEVTTGRALSSVVAVLRGGRPGPAVLLRGDMDALPVTEQTGLPYASTVPGAMHACGHDLHTAIVVGAARLLSAVRDELPGDVIFMFQPAEEGPGGAEPMLAEGVLSAAGDPPVAAYCLHVSAVFPRGMIFGRRGVFGAAHDTCKVRVLGSGGHGSTPFRTRDPIPAACEMVLALQTMVTRGFDVFDPVVLTVGQFHAGTVDNVIPSTAEFSASLRSFSTPAREKLVRRTAEVVRGIATAHGLDVEVDFERGYPAVVNDVAEAEFAAATAAEVFGQQRYQWLVNPKTGSEDMSFVLEKVPGAYLNLGACPPELDPATAPSNHSADALFDDAVVADGSALLASLAFGRLALVSDGSDGGQGGDQGR</sequence>
<dbReference type="GO" id="GO:0046872">
    <property type="term" value="F:metal ion binding"/>
    <property type="evidence" value="ECO:0007669"/>
    <property type="project" value="UniProtKB-KW"/>
</dbReference>
<gene>
    <name evidence="4" type="ORF">SAMN05421684_3268</name>
</gene>
<evidence type="ECO:0000256" key="1">
    <source>
        <dbReference type="ARBA" id="ARBA00022801"/>
    </source>
</evidence>
<feature type="binding site" evidence="2">
    <location>
        <position position="137"/>
    </location>
    <ligand>
        <name>Mn(2+)</name>
        <dbReference type="ChEBI" id="CHEBI:29035"/>
        <label>2</label>
    </ligand>
</feature>
<dbReference type="EMBL" id="FNQB01000002">
    <property type="protein sequence ID" value="SDZ17996.1"/>
    <property type="molecule type" value="Genomic_DNA"/>
</dbReference>
<dbReference type="GO" id="GO:0019877">
    <property type="term" value="P:diaminopimelate biosynthetic process"/>
    <property type="evidence" value="ECO:0007669"/>
    <property type="project" value="UniProtKB-ARBA"/>
</dbReference>
<keyword evidence="1 4" id="KW-0378">Hydrolase</keyword>
<dbReference type="InterPro" id="IPR011650">
    <property type="entry name" value="Peptidase_M20_dimer"/>
</dbReference>
<dbReference type="Gene3D" id="3.40.630.10">
    <property type="entry name" value="Zn peptidases"/>
    <property type="match status" value="1"/>
</dbReference>
<dbReference type="STRING" id="137265.SAMN05421684_3268"/>
<evidence type="ECO:0000313" key="4">
    <source>
        <dbReference type="EMBL" id="SDZ17996.1"/>
    </source>
</evidence>
<dbReference type="InterPro" id="IPR017439">
    <property type="entry name" value="Amidohydrolase"/>
</dbReference>
<dbReference type="PANTHER" id="PTHR11014">
    <property type="entry name" value="PEPTIDASE M20 FAMILY MEMBER"/>
    <property type="match status" value="1"/>
</dbReference>
<feature type="binding site" evidence="2">
    <location>
        <position position="165"/>
    </location>
    <ligand>
        <name>Mn(2+)</name>
        <dbReference type="ChEBI" id="CHEBI:29035"/>
        <label>2</label>
    </ligand>
</feature>
<dbReference type="RefSeq" id="WP_090792491.1">
    <property type="nucleotide sequence ID" value="NZ_BOND01000008.1"/>
</dbReference>
<dbReference type="Pfam" id="PF01546">
    <property type="entry name" value="Peptidase_M20"/>
    <property type="match status" value="1"/>
</dbReference>
<dbReference type="AlphaFoldDB" id="A0A1H3QXA6"/>
<dbReference type="CDD" id="cd03886">
    <property type="entry name" value="M20_Acy1"/>
    <property type="match status" value="1"/>
</dbReference>
<feature type="binding site" evidence="2">
    <location>
        <position position="101"/>
    </location>
    <ligand>
        <name>Mn(2+)</name>
        <dbReference type="ChEBI" id="CHEBI:29035"/>
        <label>2</label>
    </ligand>
</feature>
<keyword evidence="5" id="KW-1185">Reference proteome</keyword>
<accession>A0A1H3QXA6</accession>
<reference evidence="5" key="1">
    <citation type="submission" date="2016-10" db="EMBL/GenBank/DDBJ databases">
        <authorList>
            <person name="Varghese N."/>
            <person name="Submissions S."/>
        </authorList>
    </citation>
    <scope>NUCLEOTIDE SEQUENCE [LARGE SCALE GENOMIC DNA]</scope>
    <source>
        <strain evidence="5">DSM 44718</strain>
    </source>
</reference>